<evidence type="ECO:0000313" key="10">
    <source>
        <dbReference type="EMBL" id="MDR9762598.1"/>
    </source>
</evidence>
<dbReference type="Proteomes" id="UP001269402">
    <property type="component" value="Unassembled WGS sequence"/>
</dbReference>
<dbReference type="PROSITE" id="PS01278">
    <property type="entry name" value="MTTASE_RADICAL"/>
    <property type="match status" value="1"/>
</dbReference>
<evidence type="ECO:0000259" key="9">
    <source>
        <dbReference type="PROSITE" id="PS51918"/>
    </source>
</evidence>
<dbReference type="EMBL" id="JAVLSH010000011">
    <property type="protein sequence ID" value="MDR9762598.1"/>
    <property type="molecule type" value="Genomic_DNA"/>
</dbReference>
<keyword evidence="5" id="KW-0479">Metal-binding</keyword>
<organism evidence="10 11">
    <name type="scientific">Rhizobium redzepovicii</name>
    <dbReference type="NCBI Taxonomy" id="2867518"/>
    <lineage>
        <taxon>Bacteria</taxon>
        <taxon>Pseudomonadati</taxon>
        <taxon>Pseudomonadota</taxon>
        <taxon>Alphaproteobacteria</taxon>
        <taxon>Hyphomicrobiales</taxon>
        <taxon>Rhizobiaceae</taxon>
        <taxon>Rhizobium/Agrobacterium group</taxon>
        <taxon>Rhizobium</taxon>
    </lineage>
</organism>
<dbReference type="InterPro" id="IPR023404">
    <property type="entry name" value="rSAM_horseshoe"/>
</dbReference>
<dbReference type="Gene3D" id="3.40.50.12160">
    <property type="entry name" value="Methylthiotransferase, N-terminal domain"/>
    <property type="match status" value="1"/>
</dbReference>
<keyword evidence="3" id="KW-0808">Transferase</keyword>
<feature type="domain" description="Radical SAM core" evidence="9">
    <location>
        <begin position="133"/>
        <end position="365"/>
    </location>
</feature>
<evidence type="ECO:0000256" key="7">
    <source>
        <dbReference type="ARBA" id="ARBA00023014"/>
    </source>
</evidence>
<dbReference type="InterPro" id="IPR007197">
    <property type="entry name" value="rSAM"/>
</dbReference>
<dbReference type="InterPro" id="IPR038135">
    <property type="entry name" value="Methylthiotransferase_N_sf"/>
</dbReference>
<protein>
    <submittedName>
        <fullName evidence="10">tRNA (N(6)-L-threonylcarbamoyladenosine(37)-C(2))-methylthiotransferase MtaB</fullName>
    </submittedName>
</protein>
<dbReference type="PANTHER" id="PTHR11918">
    <property type="entry name" value="RADICAL SAM PROTEINS"/>
    <property type="match status" value="1"/>
</dbReference>
<dbReference type="PROSITE" id="PS51449">
    <property type="entry name" value="MTTASE_N"/>
    <property type="match status" value="1"/>
</dbReference>
<dbReference type="InterPro" id="IPR005839">
    <property type="entry name" value="Methylthiotransferase"/>
</dbReference>
<dbReference type="PANTHER" id="PTHR11918:SF45">
    <property type="entry name" value="THREONYLCARBAMOYLADENOSINE TRNA METHYLTHIOTRANSFERASE"/>
    <property type="match status" value="1"/>
</dbReference>
<dbReference type="Pfam" id="PF04055">
    <property type="entry name" value="Radical_SAM"/>
    <property type="match status" value="1"/>
</dbReference>
<comment type="caution">
    <text evidence="10">The sequence shown here is derived from an EMBL/GenBank/DDBJ whole genome shotgun (WGS) entry which is preliminary data.</text>
</comment>
<evidence type="ECO:0000313" key="11">
    <source>
        <dbReference type="Proteomes" id="UP001269402"/>
    </source>
</evidence>
<name>A0AAW8PB58_9HYPH</name>
<evidence type="ECO:0000256" key="1">
    <source>
        <dbReference type="ARBA" id="ARBA00001966"/>
    </source>
</evidence>
<proteinExistence type="predicted"/>
<accession>A0AAW8PB58</accession>
<evidence type="ECO:0000256" key="2">
    <source>
        <dbReference type="ARBA" id="ARBA00022485"/>
    </source>
</evidence>
<sequence length="424" mass="46577">MSGIEVITFGCRLNTYESEVMKAQAEKAGLNNAVLVNTCAVTGEAVRQARQAIRRARRDNPHARIIVTGCAAQTEKQTFAAMAEVDAVLGNEEKLTSASYRSLPDFGVSAEEKLRVNDIMSVKATAPQMVRHIDGHVRAFIQVQNGCDHRCTFCIIPYGRGNSRSVPMGAVVDQARNLVDGGYREIVLTGVDATSYGGDLPGAPTLGLLAKTLLKQIPDIRRLRLSSIDSIEADAHLMDLIADEPRFMPHLHLSLQHGDDMMLKRMKRRHLRADALRFIEDARRLRPEMSFGADMIAGFPTETEDMFDNAVRLAEEVGIAHLHVFPYSPRPGTPAARMPQLDRSLVKDRAARLRATGHRLHQSHLDGMIGTRQWLLVENNGLAHTENFTLVSAPGLRPGELVPVTITGHNGKHLDMQLTAAAAA</sequence>
<evidence type="ECO:0000259" key="8">
    <source>
        <dbReference type="PROSITE" id="PS51449"/>
    </source>
</evidence>
<dbReference type="NCBIfam" id="TIGR01579">
    <property type="entry name" value="MiaB-like-C"/>
    <property type="match status" value="1"/>
</dbReference>
<keyword evidence="2" id="KW-0004">4Fe-4S</keyword>
<dbReference type="RefSeq" id="WP_310808309.1">
    <property type="nucleotide sequence ID" value="NZ_JAVLSH010000011.1"/>
</dbReference>
<dbReference type="GO" id="GO:0046872">
    <property type="term" value="F:metal ion binding"/>
    <property type="evidence" value="ECO:0007669"/>
    <property type="project" value="UniProtKB-KW"/>
</dbReference>
<evidence type="ECO:0000256" key="4">
    <source>
        <dbReference type="ARBA" id="ARBA00022691"/>
    </source>
</evidence>
<comment type="cofactor">
    <cofactor evidence="1">
        <name>[4Fe-4S] cluster</name>
        <dbReference type="ChEBI" id="CHEBI:49883"/>
    </cofactor>
</comment>
<dbReference type="SUPFAM" id="SSF102114">
    <property type="entry name" value="Radical SAM enzymes"/>
    <property type="match status" value="1"/>
</dbReference>
<dbReference type="PROSITE" id="PS51918">
    <property type="entry name" value="RADICAL_SAM"/>
    <property type="match status" value="1"/>
</dbReference>
<dbReference type="CDD" id="cd01335">
    <property type="entry name" value="Radical_SAM"/>
    <property type="match status" value="1"/>
</dbReference>
<dbReference type="GO" id="GO:0035598">
    <property type="term" value="F:tRNA (N(6)-L-threonylcarbamoyladenosine(37)-C(2))-methylthiotransferase activity"/>
    <property type="evidence" value="ECO:0007669"/>
    <property type="project" value="TreeGrafter"/>
</dbReference>
<keyword evidence="6" id="KW-0408">Iron</keyword>
<dbReference type="Pfam" id="PF00919">
    <property type="entry name" value="UPF0004"/>
    <property type="match status" value="1"/>
</dbReference>
<dbReference type="SFLD" id="SFLDS00029">
    <property type="entry name" value="Radical_SAM"/>
    <property type="match status" value="1"/>
</dbReference>
<keyword evidence="11" id="KW-1185">Reference proteome</keyword>
<evidence type="ECO:0000256" key="5">
    <source>
        <dbReference type="ARBA" id="ARBA00022723"/>
    </source>
</evidence>
<dbReference type="Gene3D" id="3.80.30.20">
    <property type="entry name" value="tm_1862 like domain"/>
    <property type="match status" value="1"/>
</dbReference>
<dbReference type="GO" id="GO:0051539">
    <property type="term" value="F:4 iron, 4 sulfur cluster binding"/>
    <property type="evidence" value="ECO:0007669"/>
    <property type="project" value="UniProtKB-KW"/>
</dbReference>
<dbReference type="SFLD" id="SFLDG01082">
    <property type="entry name" value="B12-binding_domain_containing"/>
    <property type="match status" value="1"/>
</dbReference>
<dbReference type="InterPro" id="IPR006467">
    <property type="entry name" value="MiaB-like_bact"/>
</dbReference>
<dbReference type="AlphaFoldDB" id="A0AAW8PB58"/>
<dbReference type="InterPro" id="IPR058240">
    <property type="entry name" value="rSAM_sf"/>
</dbReference>
<dbReference type="InterPro" id="IPR013848">
    <property type="entry name" value="Methylthiotransferase_N"/>
</dbReference>
<reference evidence="11" key="1">
    <citation type="submission" date="2023-07" db="EMBL/GenBank/DDBJ databases">
        <title>Genomic characterization of faba bean (Vicia faba) microsymbionts in Mexican soils.</title>
        <authorList>
            <person name="Rivera Orduna F.N."/>
            <person name="Guevara-Luna J."/>
            <person name="Yan J."/>
            <person name="Arroyo-Herrera I."/>
            <person name="Li Y."/>
            <person name="Vasquez-Murrieta M.S."/>
            <person name="Wang E.T."/>
        </authorList>
    </citation>
    <scope>NUCLEOTIDE SEQUENCE [LARGE SCALE GENOMIC DNA]</scope>
    <source>
        <strain evidence="11">CH6</strain>
    </source>
</reference>
<dbReference type="InterPro" id="IPR006638">
    <property type="entry name" value="Elp3/MiaA/NifB-like_rSAM"/>
</dbReference>
<evidence type="ECO:0000256" key="3">
    <source>
        <dbReference type="ARBA" id="ARBA00022679"/>
    </source>
</evidence>
<evidence type="ECO:0000256" key="6">
    <source>
        <dbReference type="ARBA" id="ARBA00023004"/>
    </source>
</evidence>
<dbReference type="NCBIfam" id="TIGR00089">
    <property type="entry name" value="MiaB/RimO family radical SAM methylthiotransferase"/>
    <property type="match status" value="1"/>
</dbReference>
<gene>
    <name evidence="10" type="primary">mtaB</name>
    <name evidence="10" type="ORF">RJJ37_23625</name>
</gene>
<dbReference type="SMART" id="SM00729">
    <property type="entry name" value="Elp3"/>
    <property type="match status" value="1"/>
</dbReference>
<keyword evidence="4" id="KW-0949">S-adenosyl-L-methionine</keyword>
<dbReference type="InterPro" id="IPR020612">
    <property type="entry name" value="Methylthiotransferase_CS"/>
</dbReference>
<keyword evidence="7" id="KW-0411">Iron-sulfur</keyword>
<feature type="domain" description="MTTase N-terminal" evidence="8">
    <location>
        <begin position="2"/>
        <end position="112"/>
    </location>
</feature>